<organism evidence="2 3">
    <name type="scientific">Thermomonospora cellulosilytica</name>
    <dbReference type="NCBI Taxonomy" id="1411118"/>
    <lineage>
        <taxon>Bacteria</taxon>
        <taxon>Bacillati</taxon>
        <taxon>Actinomycetota</taxon>
        <taxon>Actinomycetes</taxon>
        <taxon>Streptosporangiales</taxon>
        <taxon>Thermomonosporaceae</taxon>
        <taxon>Thermomonospora</taxon>
    </lineage>
</organism>
<name>A0A7W3N1U6_9ACTN</name>
<dbReference type="AlphaFoldDB" id="A0A7W3N1U6"/>
<gene>
    <name evidence="2" type="ORF">HNR21_004888</name>
</gene>
<sequence length="53" mass="5376">MSTPTTGSGGDRAGRAQADTPPPEDGPRLTDHARPLPPDVIARSADTGSAHGR</sequence>
<evidence type="ECO:0000313" key="2">
    <source>
        <dbReference type="EMBL" id="MBA9006006.1"/>
    </source>
</evidence>
<keyword evidence="3" id="KW-1185">Reference proteome</keyword>
<protein>
    <submittedName>
        <fullName evidence="2">Uncharacterized protein</fullName>
    </submittedName>
</protein>
<dbReference type="RefSeq" id="WP_182707051.1">
    <property type="nucleotide sequence ID" value="NZ_JACJII010000001.1"/>
</dbReference>
<reference evidence="2 3" key="1">
    <citation type="submission" date="2020-08" db="EMBL/GenBank/DDBJ databases">
        <title>Sequencing the genomes of 1000 actinobacteria strains.</title>
        <authorList>
            <person name="Klenk H.-P."/>
        </authorList>
    </citation>
    <scope>NUCLEOTIDE SEQUENCE [LARGE SCALE GENOMIC DNA]</scope>
    <source>
        <strain evidence="2 3">DSM 45823</strain>
    </source>
</reference>
<proteinExistence type="predicted"/>
<feature type="region of interest" description="Disordered" evidence="1">
    <location>
        <begin position="1"/>
        <end position="53"/>
    </location>
</feature>
<comment type="caution">
    <text evidence="2">The sequence shown here is derived from an EMBL/GenBank/DDBJ whole genome shotgun (WGS) entry which is preliminary data.</text>
</comment>
<feature type="compositionally biased region" description="Basic and acidic residues" evidence="1">
    <location>
        <begin position="25"/>
        <end position="34"/>
    </location>
</feature>
<dbReference type="EMBL" id="JACJII010000001">
    <property type="protein sequence ID" value="MBA9006006.1"/>
    <property type="molecule type" value="Genomic_DNA"/>
</dbReference>
<evidence type="ECO:0000313" key="3">
    <source>
        <dbReference type="Proteomes" id="UP000539313"/>
    </source>
</evidence>
<accession>A0A7W3N1U6</accession>
<dbReference type="Proteomes" id="UP000539313">
    <property type="component" value="Unassembled WGS sequence"/>
</dbReference>
<evidence type="ECO:0000256" key="1">
    <source>
        <dbReference type="SAM" id="MobiDB-lite"/>
    </source>
</evidence>